<dbReference type="EMBL" id="UOEI01000482">
    <property type="protein sequence ID" value="VAW06627.1"/>
    <property type="molecule type" value="Genomic_DNA"/>
</dbReference>
<sequence>EMGSPTFSRTPGLNRAQMEVVSSRTSLLNECFY</sequence>
<reference evidence="1" key="1">
    <citation type="submission" date="2018-06" db="EMBL/GenBank/DDBJ databases">
        <authorList>
            <person name="Zhirakovskaya E."/>
        </authorList>
    </citation>
    <scope>NUCLEOTIDE SEQUENCE</scope>
</reference>
<evidence type="ECO:0000313" key="1">
    <source>
        <dbReference type="EMBL" id="VAW06627.1"/>
    </source>
</evidence>
<proteinExistence type="predicted"/>
<gene>
    <name evidence="1" type="ORF">MNBD_ACTINO01-965</name>
</gene>
<organism evidence="1">
    <name type="scientific">hydrothermal vent metagenome</name>
    <dbReference type="NCBI Taxonomy" id="652676"/>
    <lineage>
        <taxon>unclassified sequences</taxon>
        <taxon>metagenomes</taxon>
        <taxon>ecological metagenomes</taxon>
    </lineage>
</organism>
<feature type="non-terminal residue" evidence="1">
    <location>
        <position position="1"/>
    </location>
</feature>
<accession>A0A3B0SZV6</accession>
<name>A0A3B0SZV6_9ZZZZ</name>
<protein>
    <submittedName>
        <fullName evidence="1">Uncharacterized protein</fullName>
    </submittedName>
</protein>
<dbReference type="AlphaFoldDB" id="A0A3B0SZV6"/>